<gene>
    <name evidence="3" type="ORF">F9U64_16990</name>
</gene>
<dbReference type="InterPro" id="IPR011006">
    <property type="entry name" value="CheY-like_superfamily"/>
</dbReference>
<dbReference type="PANTHER" id="PTHR43228:SF1">
    <property type="entry name" value="TWO-COMPONENT RESPONSE REGULATOR ARR22"/>
    <property type="match status" value="1"/>
</dbReference>
<dbReference type="SMART" id="SM00448">
    <property type="entry name" value="REC"/>
    <property type="match status" value="1"/>
</dbReference>
<keyword evidence="1" id="KW-0597">Phosphoprotein</keyword>
<dbReference type="AlphaFoldDB" id="A0A7C8KXK6"/>
<protein>
    <submittedName>
        <fullName evidence="3">Response regulator</fullName>
    </submittedName>
</protein>
<evidence type="ECO:0000256" key="1">
    <source>
        <dbReference type="PROSITE-ProRule" id="PRU00169"/>
    </source>
</evidence>
<dbReference type="Gene3D" id="3.40.50.2300">
    <property type="match status" value="1"/>
</dbReference>
<accession>A0A7C8KXK6</accession>
<dbReference type="Pfam" id="PF00072">
    <property type="entry name" value="Response_reg"/>
    <property type="match status" value="1"/>
</dbReference>
<dbReference type="Proteomes" id="UP000480246">
    <property type="component" value="Unassembled WGS sequence"/>
</dbReference>
<dbReference type="InterPro" id="IPR052048">
    <property type="entry name" value="ST_Response_Regulator"/>
</dbReference>
<organism evidence="3 4">
    <name type="scientific">Gracilibacillus oryzae</name>
    <dbReference type="NCBI Taxonomy" id="1672701"/>
    <lineage>
        <taxon>Bacteria</taxon>
        <taxon>Bacillati</taxon>
        <taxon>Bacillota</taxon>
        <taxon>Bacilli</taxon>
        <taxon>Bacillales</taxon>
        <taxon>Bacillaceae</taxon>
        <taxon>Gracilibacillus</taxon>
    </lineage>
</organism>
<dbReference type="EMBL" id="WEID01000087">
    <property type="protein sequence ID" value="KAB8127851.1"/>
    <property type="molecule type" value="Genomic_DNA"/>
</dbReference>
<keyword evidence="4" id="KW-1185">Reference proteome</keyword>
<dbReference type="OrthoDB" id="9790669at2"/>
<feature type="domain" description="Response regulatory" evidence="2">
    <location>
        <begin position="4"/>
        <end position="118"/>
    </location>
</feature>
<name>A0A7C8KXK6_9BACI</name>
<feature type="modified residue" description="4-aspartylphosphate" evidence="1">
    <location>
        <position position="54"/>
    </location>
</feature>
<proteinExistence type="predicted"/>
<sequence>MKKTVLIADDSTFMRKWLKQIIEKHPYKVIGEAKNGLDAVMQYQRLQPDIVLLDIIMPKSNGLDALKKIMELDPHANVIISSSLATRSNVISALQYGAKDFIIKPHFSELIKALDNIE</sequence>
<dbReference type="InterPro" id="IPR001789">
    <property type="entry name" value="Sig_transdc_resp-reg_receiver"/>
</dbReference>
<dbReference type="SUPFAM" id="SSF52172">
    <property type="entry name" value="CheY-like"/>
    <property type="match status" value="1"/>
</dbReference>
<evidence type="ECO:0000259" key="2">
    <source>
        <dbReference type="PROSITE" id="PS50110"/>
    </source>
</evidence>
<evidence type="ECO:0000313" key="3">
    <source>
        <dbReference type="EMBL" id="KAB8127851.1"/>
    </source>
</evidence>
<evidence type="ECO:0000313" key="4">
    <source>
        <dbReference type="Proteomes" id="UP000480246"/>
    </source>
</evidence>
<reference evidence="3 4" key="1">
    <citation type="submission" date="2019-10" db="EMBL/GenBank/DDBJ databases">
        <title>Gracilibacillus sp. nov. isolated from rice seeds.</title>
        <authorList>
            <person name="He S."/>
        </authorList>
    </citation>
    <scope>NUCLEOTIDE SEQUENCE [LARGE SCALE GENOMIC DNA]</scope>
    <source>
        <strain evidence="3 4">TD8</strain>
    </source>
</reference>
<dbReference type="RefSeq" id="WP_153406088.1">
    <property type="nucleotide sequence ID" value="NZ_ML762440.1"/>
</dbReference>
<dbReference type="PROSITE" id="PS50110">
    <property type="entry name" value="RESPONSE_REGULATORY"/>
    <property type="match status" value="1"/>
</dbReference>
<comment type="caution">
    <text evidence="3">The sequence shown here is derived from an EMBL/GenBank/DDBJ whole genome shotgun (WGS) entry which is preliminary data.</text>
</comment>
<dbReference type="GO" id="GO:0000160">
    <property type="term" value="P:phosphorelay signal transduction system"/>
    <property type="evidence" value="ECO:0007669"/>
    <property type="project" value="InterPro"/>
</dbReference>
<dbReference type="PANTHER" id="PTHR43228">
    <property type="entry name" value="TWO-COMPONENT RESPONSE REGULATOR"/>
    <property type="match status" value="1"/>
</dbReference>